<evidence type="ECO:0000256" key="7">
    <source>
        <dbReference type="SAM" id="Phobius"/>
    </source>
</evidence>
<comment type="similarity">
    <text evidence="5">Belongs to the SAT4 family.</text>
</comment>
<keyword evidence="3 7" id="KW-1133">Transmembrane helix</keyword>
<keyword evidence="2 7" id="KW-0812">Transmembrane</keyword>
<feature type="transmembrane region" description="Helical" evidence="7">
    <location>
        <begin position="34"/>
        <end position="67"/>
    </location>
</feature>
<gene>
    <name evidence="9" type="ORF">DM02DRAFT_580810</name>
</gene>
<dbReference type="EMBL" id="KZ805304">
    <property type="protein sequence ID" value="PVI07432.1"/>
    <property type="molecule type" value="Genomic_DNA"/>
</dbReference>
<feature type="transmembrane region" description="Helical" evidence="7">
    <location>
        <begin position="87"/>
        <end position="110"/>
    </location>
</feature>
<dbReference type="GO" id="GO:0016020">
    <property type="term" value="C:membrane"/>
    <property type="evidence" value="ECO:0007669"/>
    <property type="project" value="UniProtKB-SubCell"/>
</dbReference>
<evidence type="ECO:0000313" key="10">
    <source>
        <dbReference type="Proteomes" id="UP000244855"/>
    </source>
</evidence>
<name>A0A2V1EB96_9PLEO</name>
<dbReference type="InterPro" id="IPR052337">
    <property type="entry name" value="SAT4-like"/>
</dbReference>
<reference evidence="9 10" key="1">
    <citation type="journal article" date="2018" name="Sci. Rep.">
        <title>Comparative genomics provides insights into the lifestyle and reveals functional heterogeneity of dark septate endophytic fungi.</title>
        <authorList>
            <person name="Knapp D.G."/>
            <person name="Nemeth J.B."/>
            <person name="Barry K."/>
            <person name="Hainaut M."/>
            <person name="Henrissat B."/>
            <person name="Johnson J."/>
            <person name="Kuo A."/>
            <person name="Lim J.H.P."/>
            <person name="Lipzen A."/>
            <person name="Nolan M."/>
            <person name="Ohm R.A."/>
            <person name="Tamas L."/>
            <person name="Grigoriev I.V."/>
            <person name="Spatafora J.W."/>
            <person name="Nagy L.G."/>
            <person name="Kovacs G.M."/>
        </authorList>
    </citation>
    <scope>NUCLEOTIDE SEQUENCE [LARGE SCALE GENOMIC DNA]</scope>
    <source>
        <strain evidence="9 10">DSE2036</strain>
    </source>
</reference>
<evidence type="ECO:0000256" key="2">
    <source>
        <dbReference type="ARBA" id="ARBA00022692"/>
    </source>
</evidence>
<feature type="region of interest" description="Disordered" evidence="6">
    <location>
        <begin position="216"/>
        <end position="265"/>
    </location>
</feature>
<feature type="compositionally biased region" description="Polar residues" evidence="6">
    <location>
        <begin position="237"/>
        <end position="249"/>
    </location>
</feature>
<feature type="transmembrane region" description="Helical" evidence="7">
    <location>
        <begin position="6"/>
        <end position="22"/>
    </location>
</feature>
<evidence type="ECO:0000256" key="3">
    <source>
        <dbReference type="ARBA" id="ARBA00022989"/>
    </source>
</evidence>
<comment type="subcellular location">
    <subcellularLocation>
        <location evidence="1">Membrane</location>
        <topology evidence="1">Multi-pass membrane protein</topology>
    </subcellularLocation>
</comment>
<organism evidence="9 10">
    <name type="scientific">Periconia macrospinosa</name>
    <dbReference type="NCBI Taxonomy" id="97972"/>
    <lineage>
        <taxon>Eukaryota</taxon>
        <taxon>Fungi</taxon>
        <taxon>Dikarya</taxon>
        <taxon>Ascomycota</taxon>
        <taxon>Pezizomycotina</taxon>
        <taxon>Dothideomycetes</taxon>
        <taxon>Pleosporomycetidae</taxon>
        <taxon>Pleosporales</taxon>
        <taxon>Massarineae</taxon>
        <taxon>Periconiaceae</taxon>
        <taxon>Periconia</taxon>
    </lineage>
</organism>
<feature type="transmembrane region" description="Helical" evidence="7">
    <location>
        <begin position="122"/>
        <end position="144"/>
    </location>
</feature>
<protein>
    <recommendedName>
        <fullName evidence="8">Rhodopsin domain-containing protein</fullName>
    </recommendedName>
</protein>
<dbReference type="PANTHER" id="PTHR33048">
    <property type="entry name" value="PTH11-LIKE INTEGRAL MEMBRANE PROTEIN (AFU_ORTHOLOGUE AFUA_5G11245)"/>
    <property type="match status" value="1"/>
</dbReference>
<evidence type="ECO:0000256" key="1">
    <source>
        <dbReference type="ARBA" id="ARBA00004141"/>
    </source>
</evidence>
<keyword evidence="4 7" id="KW-0472">Membrane</keyword>
<dbReference type="STRING" id="97972.A0A2V1EB96"/>
<accession>A0A2V1EB96</accession>
<dbReference type="OrthoDB" id="5329176at2759"/>
<sequence>MAMELIYLGTLTLIKLSILFFYRRIISSVISRPILYSVWASIIFVAAYGISSMLALIFTCTPVKAYWYRFTPVWLKIHKYTCYDEVAYLVAVISISTLQDFITCLLPMFVVRKLRLPFRQKLALAAIFLLGLAVCATGALRVHYAHRVYYYARIHPSPTYDVSWDAFGSWVTLSVETNVGIICASAPALNTYFKGWLSVTGHEPRSFGWYRHKGKGWRPGRQRGGSSLSAPLGPPSWNNRAKSQQQTNYAALKSPVSPKEWVESL</sequence>
<dbReference type="AlphaFoldDB" id="A0A2V1EB96"/>
<evidence type="ECO:0000259" key="8">
    <source>
        <dbReference type="Pfam" id="PF20684"/>
    </source>
</evidence>
<dbReference type="Proteomes" id="UP000244855">
    <property type="component" value="Unassembled WGS sequence"/>
</dbReference>
<evidence type="ECO:0000256" key="6">
    <source>
        <dbReference type="SAM" id="MobiDB-lite"/>
    </source>
</evidence>
<dbReference type="PANTHER" id="PTHR33048:SF129">
    <property type="entry name" value="INTEGRAL MEMBRANE PROTEIN-RELATED"/>
    <property type="match status" value="1"/>
</dbReference>
<proteinExistence type="inferred from homology"/>
<feature type="domain" description="Rhodopsin" evidence="8">
    <location>
        <begin position="3"/>
        <end position="194"/>
    </location>
</feature>
<evidence type="ECO:0000256" key="4">
    <source>
        <dbReference type="ARBA" id="ARBA00023136"/>
    </source>
</evidence>
<keyword evidence="10" id="KW-1185">Reference proteome</keyword>
<evidence type="ECO:0000313" key="9">
    <source>
        <dbReference type="EMBL" id="PVI07432.1"/>
    </source>
</evidence>
<dbReference type="InterPro" id="IPR049326">
    <property type="entry name" value="Rhodopsin_dom_fungi"/>
</dbReference>
<evidence type="ECO:0000256" key="5">
    <source>
        <dbReference type="ARBA" id="ARBA00038359"/>
    </source>
</evidence>
<dbReference type="Pfam" id="PF20684">
    <property type="entry name" value="Fung_rhodopsin"/>
    <property type="match status" value="1"/>
</dbReference>